<dbReference type="OrthoDB" id="9766687at2"/>
<dbReference type="EMBL" id="RBZV01000006">
    <property type="protein sequence ID" value="RKP46880.1"/>
    <property type="molecule type" value="Genomic_DNA"/>
</dbReference>
<evidence type="ECO:0000313" key="3">
    <source>
        <dbReference type="Proteomes" id="UP000280434"/>
    </source>
</evidence>
<keyword evidence="2" id="KW-0808">Transferase</keyword>
<sequence length="293" mass="33139">MKAHFICGLPRAGSTLLSTLLAQNPRFHATITSPIFGIVSAIRQSISIPNEHYPIMSDDLRSRLYEGVFKSYYEQAVQSGKTMIFDSNRSWPVLLPLVSTIFPESKMIVCVRSLAWVVDSLERLFRKNQTAIPSFFNDGTEARSVYSRTDTLMRADRIVGASWNVTREGFYGEQSDRLLLLEYTYLATDPQRALRAVYDFIGEPMFEHRFTGLEMADQESIDKFDHALGVPGLHSVSSEVRTVSRPTLLPPDLFQRLDKMSFWRDTTGSNSTVLAGPPEVSQDRRSLDAGRTR</sequence>
<evidence type="ECO:0000313" key="2">
    <source>
        <dbReference type="EMBL" id="RKP46880.1"/>
    </source>
</evidence>
<proteinExistence type="predicted"/>
<protein>
    <submittedName>
        <fullName evidence="2">Sulfotransferase</fullName>
    </submittedName>
</protein>
<feature type="region of interest" description="Disordered" evidence="1">
    <location>
        <begin position="268"/>
        <end position="293"/>
    </location>
</feature>
<dbReference type="SUPFAM" id="SSF52540">
    <property type="entry name" value="P-loop containing nucleoside triphosphate hydrolases"/>
    <property type="match status" value="1"/>
</dbReference>
<name>A0A494X8T8_9BURK</name>
<organism evidence="2 3">
    <name type="scientific">Trinickia fusca</name>
    <dbReference type="NCBI Taxonomy" id="2419777"/>
    <lineage>
        <taxon>Bacteria</taxon>
        <taxon>Pseudomonadati</taxon>
        <taxon>Pseudomonadota</taxon>
        <taxon>Betaproteobacteria</taxon>
        <taxon>Burkholderiales</taxon>
        <taxon>Burkholderiaceae</taxon>
        <taxon>Trinickia</taxon>
    </lineage>
</organism>
<feature type="compositionally biased region" description="Basic and acidic residues" evidence="1">
    <location>
        <begin position="281"/>
        <end position="293"/>
    </location>
</feature>
<dbReference type="Pfam" id="PF13469">
    <property type="entry name" value="Sulfotransfer_3"/>
    <property type="match status" value="1"/>
</dbReference>
<comment type="caution">
    <text evidence="2">The sequence shown here is derived from an EMBL/GenBank/DDBJ whole genome shotgun (WGS) entry which is preliminary data.</text>
</comment>
<reference evidence="2 3" key="1">
    <citation type="submission" date="2018-10" db="EMBL/GenBank/DDBJ databases">
        <title>Paraburkholderia sp. 7MK8-2, isolated from soil.</title>
        <authorList>
            <person name="Gao Z.-H."/>
            <person name="Qiu L.-H."/>
        </authorList>
    </citation>
    <scope>NUCLEOTIDE SEQUENCE [LARGE SCALE GENOMIC DNA]</scope>
    <source>
        <strain evidence="2 3">7MK8-2</strain>
    </source>
</reference>
<evidence type="ECO:0000256" key="1">
    <source>
        <dbReference type="SAM" id="MobiDB-lite"/>
    </source>
</evidence>
<dbReference type="RefSeq" id="WP_121278726.1">
    <property type="nucleotide sequence ID" value="NZ_RBZV01000006.1"/>
</dbReference>
<dbReference type="Proteomes" id="UP000280434">
    <property type="component" value="Unassembled WGS sequence"/>
</dbReference>
<keyword evidence="3" id="KW-1185">Reference proteome</keyword>
<dbReference type="AlphaFoldDB" id="A0A494X8T8"/>
<gene>
    <name evidence="2" type="ORF">D7S89_16120</name>
</gene>
<accession>A0A494X8T8</accession>
<dbReference type="GO" id="GO:0016740">
    <property type="term" value="F:transferase activity"/>
    <property type="evidence" value="ECO:0007669"/>
    <property type="project" value="UniProtKB-KW"/>
</dbReference>
<dbReference type="Gene3D" id="3.40.50.300">
    <property type="entry name" value="P-loop containing nucleotide triphosphate hydrolases"/>
    <property type="match status" value="1"/>
</dbReference>
<dbReference type="InterPro" id="IPR027417">
    <property type="entry name" value="P-loop_NTPase"/>
</dbReference>